<dbReference type="AlphaFoldDB" id="A0A8J3R8T0"/>
<reference evidence="2" key="1">
    <citation type="submission" date="2021-01" db="EMBL/GenBank/DDBJ databases">
        <title>Whole genome shotgun sequence of Sphaerimonospora thailandensis NBRC 107569.</title>
        <authorList>
            <person name="Komaki H."/>
            <person name="Tamura T."/>
        </authorList>
    </citation>
    <scope>NUCLEOTIDE SEQUENCE</scope>
    <source>
        <strain evidence="2">NBRC 107569</strain>
    </source>
</reference>
<sequence>MTVIELTEHGAALPVVLDDATGRALAASGLVDAAPDPYVPGQWRIRAGGKVGAATVTVPGGGTITVRITPKVPIARLLFLLGYSRSPKGWRSDEVPLEEEPETLPAFAHLFVRQAEEALRQGLIQGYRTTEETALLVRGRIREADQIRRHHGRLIPLEIVHDEFTVDIAENRILRTACERLLRLRRDIPSGFSGDIPGGAPGGIPADVRGGLLRLRARLADATPIGRGRELPTWRPSRLNARYHKALHLAELVLRSASVEHRPGDVTVHGFLFDMARIFEDFVTTALREALAGSGGRCVLQAAHHLDERRAIRMVPDFVRYADDGTPLAVADAKYKAEKPAGFPDADIYQMLAYCTALNLRDGHLVYAKGSAPHTAHRVRHAGITIHQHALELDQPPAGLLAEIAALAQQLTGHTPRLCPPDNRTQPRSSNSPSLTPPTKASHSAGVKNSLGPSGSLESRRT</sequence>
<dbReference type="Proteomes" id="UP000610966">
    <property type="component" value="Unassembled WGS sequence"/>
</dbReference>
<evidence type="ECO:0000256" key="1">
    <source>
        <dbReference type="SAM" id="MobiDB-lite"/>
    </source>
</evidence>
<evidence type="ECO:0000313" key="3">
    <source>
        <dbReference type="Proteomes" id="UP000610966"/>
    </source>
</evidence>
<name>A0A8J3R8T0_9ACTN</name>
<dbReference type="EMBL" id="BOOG01000005">
    <property type="protein sequence ID" value="GIH68128.1"/>
    <property type="molecule type" value="Genomic_DNA"/>
</dbReference>
<dbReference type="PANTHER" id="PTHR38733">
    <property type="entry name" value="PROTEIN MCRC"/>
    <property type="match status" value="1"/>
</dbReference>
<feature type="region of interest" description="Disordered" evidence="1">
    <location>
        <begin position="414"/>
        <end position="462"/>
    </location>
</feature>
<protein>
    <submittedName>
        <fullName evidence="2">McrBC 5-methylcytosine restriction system component</fullName>
    </submittedName>
</protein>
<evidence type="ECO:0000313" key="2">
    <source>
        <dbReference type="EMBL" id="GIH68128.1"/>
    </source>
</evidence>
<dbReference type="PANTHER" id="PTHR38733:SF1">
    <property type="entry name" value="TYPE IV METHYL-DIRECTED RESTRICTION ENZYME ECOKMCRBC"/>
    <property type="match status" value="1"/>
</dbReference>
<dbReference type="Pfam" id="PF10117">
    <property type="entry name" value="McrBC"/>
    <property type="match status" value="1"/>
</dbReference>
<proteinExistence type="predicted"/>
<feature type="compositionally biased region" description="Polar residues" evidence="1">
    <location>
        <begin position="451"/>
        <end position="462"/>
    </location>
</feature>
<comment type="caution">
    <text evidence="2">The sequence shown here is derived from an EMBL/GenBank/DDBJ whole genome shotgun (WGS) entry which is preliminary data.</text>
</comment>
<accession>A0A8J3R8T0</accession>
<dbReference type="InterPro" id="IPR019292">
    <property type="entry name" value="McrC"/>
</dbReference>
<feature type="compositionally biased region" description="Polar residues" evidence="1">
    <location>
        <begin position="423"/>
        <end position="442"/>
    </location>
</feature>
<organism evidence="2 3">
    <name type="scientific">Sphaerimonospora thailandensis</name>
    <dbReference type="NCBI Taxonomy" id="795644"/>
    <lineage>
        <taxon>Bacteria</taxon>
        <taxon>Bacillati</taxon>
        <taxon>Actinomycetota</taxon>
        <taxon>Actinomycetes</taxon>
        <taxon>Streptosporangiales</taxon>
        <taxon>Streptosporangiaceae</taxon>
        <taxon>Sphaerimonospora</taxon>
    </lineage>
</organism>
<gene>
    <name evidence="2" type="ORF">Mth01_03810</name>
</gene>
<keyword evidence="3" id="KW-1185">Reference proteome</keyword>